<feature type="active site" description="Nucleophile" evidence="7 8">
    <location>
        <position position="94"/>
    </location>
</feature>
<sequence length="212" mass="22159">MTAQVLPGTRQSGSGPTIGVLALQGGVAEHAQMLSDLGATVRLVRKEADLESHLDGIVLPGGESSTIDRLLKIFNMKQLLADLLADGLPCLATCAGMILVSRKVLDAAPGQTSLGTLDTTVSRNVYGSQTASAEVTLDTTLGPVRGAFIRAPKIVRVGQDVQVLARRMPEQGGLEEDGDIVAVRGGNIVALSFHPELTGDTTFHADLLNRLA</sequence>
<evidence type="ECO:0000256" key="5">
    <source>
        <dbReference type="ARBA" id="ARBA00023239"/>
    </source>
</evidence>
<dbReference type="InterPro" id="IPR021196">
    <property type="entry name" value="PdxT/SNO_CS"/>
</dbReference>
<evidence type="ECO:0000256" key="3">
    <source>
        <dbReference type="ARBA" id="ARBA00022898"/>
    </source>
</evidence>
<dbReference type="NCBIfam" id="TIGR03800">
    <property type="entry name" value="PLP_synth_Pdx2"/>
    <property type="match status" value="1"/>
</dbReference>
<dbReference type="GO" id="GO:0004359">
    <property type="term" value="F:glutaminase activity"/>
    <property type="evidence" value="ECO:0007669"/>
    <property type="project" value="UniProtKB-UniRule"/>
</dbReference>
<dbReference type="GO" id="GO:1903600">
    <property type="term" value="C:glutaminase complex"/>
    <property type="evidence" value="ECO:0007669"/>
    <property type="project" value="TreeGrafter"/>
</dbReference>
<dbReference type="PROSITE" id="PS51273">
    <property type="entry name" value="GATASE_TYPE_1"/>
    <property type="match status" value="1"/>
</dbReference>
<feature type="active site" description="Charge relay system" evidence="7 8">
    <location>
        <position position="196"/>
    </location>
</feature>
<dbReference type="EC" id="4.3.3.6" evidence="7"/>
<evidence type="ECO:0000313" key="11">
    <source>
        <dbReference type="Proteomes" id="UP001211044"/>
    </source>
</evidence>
<dbReference type="Gene3D" id="3.40.50.880">
    <property type="match status" value="1"/>
</dbReference>
<organism evidence="10 11">
    <name type="scientific">Winkia neuii subsp. anitrata</name>
    <dbReference type="NCBI Taxonomy" id="29318"/>
    <lineage>
        <taxon>Bacteria</taxon>
        <taxon>Bacillati</taxon>
        <taxon>Actinomycetota</taxon>
        <taxon>Actinomycetes</taxon>
        <taxon>Actinomycetales</taxon>
        <taxon>Actinomycetaceae</taxon>
        <taxon>Winkia</taxon>
    </lineage>
</organism>
<reference evidence="10" key="1">
    <citation type="submission" date="2023-01" db="EMBL/GenBank/DDBJ databases">
        <title>Comparative Genomic Analysis of the Clinically-Derived Winkia Strain NY0527 Provides Evidence into the Taxonomic Reassignment of Winkia neuii and Characterizes Their Virulence Traits.</title>
        <authorList>
            <person name="Cai X."/>
            <person name="Peng Y."/>
            <person name="Li M."/>
            <person name="Qiu Y."/>
            <person name="Wang Y."/>
            <person name="Xu L."/>
            <person name="Hou Q."/>
        </authorList>
    </citation>
    <scope>NUCLEOTIDE SEQUENCE</scope>
    <source>
        <strain evidence="10">NY0527</strain>
    </source>
</reference>
<evidence type="ECO:0000256" key="9">
    <source>
        <dbReference type="PIRSR" id="PIRSR005639-2"/>
    </source>
</evidence>
<comment type="function">
    <text evidence="7">Catalyzes the hydrolysis of glutamine to glutamate and ammonia as part of the biosynthesis of pyridoxal 5'-phosphate. The resulting ammonia molecule is channeled to the active site of PdxS.</text>
</comment>
<dbReference type="KEGG" id="wne:PIG85_08665"/>
<gene>
    <name evidence="7 10" type="primary">pdxT</name>
    <name evidence="10" type="ORF">PIG85_08665</name>
</gene>
<dbReference type="InterPro" id="IPR002161">
    <property type="entry name" value="PdxT/SNO"/>
</dbReference>
<dbReference type="PROSITE" id="PS51130">
    <property type="entry name" value="PDXT_SNO_2"/>
    <property type="match status" value="1"/>
</dbReference>
<evidence type="ECO:0000256" key="1">
    <source>
        <dbReference type="ARBA" id="ARBA00008345"/>
    </source>
</evidence>
<dbReference type="PANTHER" id="PTHR31559">
    <property type="entry name" value="PYRIDOXAL 5'-PHOSPHATE SYNTHASE SUBUNIT SNO"/>
    <property type="match status" value="1"/>
</dbReference>
<keyword evidence="4 7" id="KW-0315">Glutamine amidotransferase</keyword>
<keyword evidence="5 7" id="KW-0456">Lyase</keyword>
<evidence type="ECO:0000256" key="4">
    <source>
        <dbReference type="ARBA" id="ARBA00022962"/>
    </source>
</evidence>
<dbReference type="Pfam" id="PF01174">
    <property type="entry name" value="SNO"/>
    <property type="match status" value="1"/>
</dbReference>
<dbReference type="InterPro" id="IPR029062">
    <property type="entry name" value="Class_I_gatase-like"/>
</dbReference>
<dbReference type="GO" id="GO:0005829">
    <property type="term" value="C:cytosol"/>
    <property type="evidence" value="ECO:0007669"/>
    <property type="project" value="TreeGrafter"/>
</dbReference>
<dbReference type="Proteomes" id="UP001211044">
    <property type="component" value="Chromosome"/>
</dbReference>
<keyword evidence="2 7" id="KW-0378">Hydrolase</keyword>
<keyword evidence="3 7" id="KW-0663">Pyridoxal phosphate</keyword>
<accession>A0AB38XNC0</accession>
<feature type="binding site" evidence="7 9">
    <location>
        <begin position="62"/>
        <end position="64"/>
    </location>
    <ligand>
        <name>L-glutamine</name>
        <dbReference type="ChEBI" id="CHEBI:58359"/>
    </ligand>
</feature>
<dbReference type="EC" id="3.5.1.2" evidence="7"/>
<dbReference type="GO" id="GO:0006543">
    <property type="term" value="P:L-glutamine catabolic process"/>
    <property type="evidence" value="ECO:0007669"/>
    <property type="project" value="UniProtKB-UniRule"/>
</dbReference>
<dbReference type="SUPFAM" id="SSF52317">
    <property type="entry name" value="Class I glutamine amidotransferase-like"/>
    <property type="match status" value="1"/>
</dbReference>
<evidence type="ECO:0000256" key="7">
    <source>
        <dbReference type="HAMAP-Rule" id="MF_01615"/>
    </source>
</evidence>
<evidence type="ECO:0000256" key="8">
    <source>
        <dbReference type="PIRSR" id="PIRSR005639-1"/>
    </source>
</evidence>
<comment type="subunit">
    <text evidence="7">In the presence of PdxS, forms a dodecamer of heterodimers. Only shows activity in the heterodimer.</text>
</comment>
<dbReference type="PIRSF" id="PIRSF005639">
    <property type="entry name" value="Glut_amidoT_SNO"/>
    <property type="match status" value="1"/>
</dbReference>
<dbReference type="GO" id="GO:0008614">
    <property type="term" value="P:pyridoxine metabolic process"/>
    <property type="evidence" value="ECO:0007669"/>
    <property type="project" value="TreeGrafter"/>
</dbReference>
<dbReference type="GO" id="GO:0036381">
    <property type="term" value="F:pyridoxal 5'-phosphate synthase (glutamine hydrolysing) activity"/>
    <property type="evidence" value="ECO:0007669"/>
    <property type="project" value="UniProtKB-UniRule"/>
</dbReference>
<feature type="binding site" evidence="7 9">
    <location>
        <begin position="149"/>
        <end position="150"/>
    </location>
    <ligand>
        <name>L-glutamine</name>
        <dbReference type="ChEBI" id="CHEBI:58359"/>
    </ligand>
</feature>
<dbReference type="PANTHER" id="PTHR31559:SF0">
    <property type="entry name" value="PYRIDOXAL 5'-PHOSPHATE SYNTHASE SUBUNIT SNO1-RELATED"/>
    <property type="match status" value="1"/>
</dbReference>
<dbReference type="AlphaFoldDB" id="A0AB38XNC0"/>
<dbReference type="HAMAP" id="MF_01615">
    <property type="entry name" value="PdxT"/>
    <property type="match status" value="1"/>
</dbReference>
<evidence type="ECO:0000313" key="10">
    <source>
        <dbReference type="EMBL" id="WCE45709.1"/>
    </source>
</evidence>
<comment type="similarity">
    <text evidence="1 7">Belongs to the glutaminase PdxT/SNO family.</text>
</comment>
<dbReference type="EMBL" id="CP116394">
    <property type="protein sequence ID" value="WCE45709.1"/>
    <property type="molecule type" value="Genomic_DNA"/>
</dbReference>
<dbReference type="RefSeq" id="WP_048706756.1">
    <property type="nucleotide sequence ID" value="NZ_CP116394.1"/>
</dbReference>
<comment type="catalytic activity">
    <reaction evidence="6 7">
        <text>L-glutamine + H2O = L-glutamate + NH4(+)</text>
        <dbReference type="Rhea" id="RHEA:15889"/>
        <dbReference type="ChEBI" id="CHEBI:15377"/>
        <dbReference type="ChEBI" id="CHEBI:28938"/>
        <dbReference type="ChEBI" id="CHEBI:29985"/>
        <dbReference type="ChEBI" id="CHEBI:58359"/>
        <dbReference type="EC" id="3.5.1.2"/>
    </reaction>
</comment>
<name>A0AB38XNC0_9ACTO</name>
<comment type="pathway">
    <text evidence="7">Cofactor biosynthesis; pyridoxal 5'-phosphate biosynthesis.</text>
</comment>
<comment type="catalytic activity">
    <reaction evidence="7">
        <text>aldehydo-D-ribose 5-phosphate + D-glyceraldehyde 3-phosphate + L-glutamine = pyridoxal 5'-phosphate + L-glutamate + phosphate + 3 H2O + H(+)</text>
        <dbReference type="Rhea" id="RHEA:31507"/>
        <dbReference type="ChEBI" id="CHEBI:15377"/>
        <dbReference type="ChEBI" id="CHEBI:15378"/>
        <dbReference type="ChEBI" id="CHEBI:29985"/>
        <dbReference type="ChEBI" id="CHEBI:43474"/>
        <dbReference type="ChEBI" id="CHEBI:58273"/>
        <dbReference type="ChEBI" id="CHEBI:58359"/>
        <dbReference type="ChEBI" id="CHEBI:59776"/>
        <dbReference type="ChEBI" id="CHEBI:597326"/>
        <dbReference type="EC" id="4.3.3.6"/>
    </reaction>
</comment>
<feature type="binding site" evidence="7 9">
    <location>
        <position position="123"/>
    </location>
    <ligand>
        <name>L-glutamine</name>
        <dbReference type="ChEBI" id="CHEBI:58359"/>
    </ligand>
</feature>
<evidence type="ECO:0000256" key="6">
    <source>
        <dbReference type="ARBA" id="ARBA00049534"/>
    </source>
</evidence>
<feature type="active site" description="Charge relay system" evidence="7 8">
    <location>
        <position position="194"/>
    </location>
</feature>
<dbReference type="GO" id="GO:0042823">
    <property type="term" value="P:pyridoxal phosphate biosynthetic process"/>
    <property type="evidence" value="ECO:0007669"/>
    <property type="project" value="UniProtKB-UniRule"/>
</dbReference>
<dbReference type="PROSITE" id="PS01236">
    <property type="entry name" value="PDXT_SNO_1"/>
    <property type="match status" value="1"/>
</dbReference>
<proteinExistence type="inferred from homology"/>
<evidence type="ECO:0000256" key="2">
    <source>
        <dbReference type="ARBA" id="ARBA00022801"/>
    </source>
</evidence>
<protein>
    <recommendedName>
        <fullName evidence="7">Pyridoxal 5'-phosphate synthase subunit PdxT</fullName>
        <ecNumber evidence="7">4.3.3.6</ecNumber>
    </recommendedName>
    <alternativeName>
        <fullName evidence="7">Pdx2</fullName>
    </alternativeName>
    <alternativeName>
        <fullName evidence="7">Pyridoxal 5'-phosphate synthase glutaminase subunit</fullName>
        <ecNumber evidence="7">3.5.1.2</ecNumber>
    </alternativeName>
</protein>